<dbReference type="EMBL" id="NAFI01000159">
    <property type="protein sequence ID" value="OSJ14501.1"/>
    <property type="molecule type" value="Genomic_DNA"/>
</dbReference>
<sequence length="75" mass="8498">MLPPFDFIHLDPSCDPPHSYQAAFELFAELWAKLRGFEASSAQDYVLLAVIRHLENQLVIAGLMLATQLDLLNDR</sequence>
<dbReference type="AlphaFoldDB" id="A0A1X3G759"/>
<proteinExistence type="predicted"/>
<evidence type="ECO:0000313" key="2">
    <source>
        <dbReference type="Proteomes" id="UP000193553"/>
    </source>
</evidence>
<evidence type="ECO:0000313" key="1">
    <source>
        <dbReference type="EMBL" id="OSJ14501.1"/>
    </source>
</evidence>
<name>A0A1X3G759_9BRAD</name>
<dbReference type="Proteomes" id="UP000193553">
    <property type="component" value="Unassembled WGS sequence"/>
</dbReference>
<gene>
    <name evidence="1" type="ORF">BSZ18_09555</name>
</gene>
<reference evidence="1 2" key="1">
    <citation type="submission" date="2017-03" db="EMBL/GenBank/DDBJ databases">
        <title>Whole genome sequences of fourteen strains of Bradyrhizobium canariense and one strain of Bradyrhizobium japonicum isolated from Lupinus (Papilionoideae: Genisteae) species in Algeria.</title>
        <authorList>
            <person name="Crovadore J."/>
            <person name="Chekireb D."/>
            <person name="Brachmann A."/>
            <person name="Chablais R."/>
            <person name="Cochard B."/>
            <person name="Lefort F."/>
        </authorList>
    </citation>
    <scope>NUCLEOTIDE SEQUENCE [LARGE SCALE GENOMIC DNA]</scope>
    <source>
        <strain evidence="1 2">UBMA195</strain>
    </source>
</reference>
<protein>
    <submittedName>
        <fullName evidence="1">Uncharacterized protein</fullName>
    </submittedName>
</protein>
<organism evidence="1 2">
    <name type="scientific">Bradyrhizobium canariense</name>
    <dbReference type="NCBI Taxonomy" id="255045"/>
    <lineage>
        <taxon>Bacteria</taxon>
        <taxon>Pseudomonadati</taxon>
        <taxon>Pseudomonadota</taxon>
        <taxon>Alphaproteobacteria</taxon>
        <taxon>Hyphomicrobiales</taxon>
        <taxon>Nitrobacteraceae</taxon>
        <taxon>Bradyrhizobium</taxon>
    </lineage>
</organism>
<accession>A0A1X3G759</accession>
<dbReference type="OrthoDB" id="8254933at2"/>
<dbReference type="RefSeq" id="WP_085358751.1">
    <property type="nucleotide sequence ID" value="NZ_NAFC01000176.1"/>
</dbReference>
<comment type="caution">
    <text evidence="1">The sequence shown here is derived from an EMBL/GenBank/DDBJ whole genome shotgun (WGS) entry which is preliminary data.</text>
</comment>